<proteinExistence type="predicted"/>
<protein>
    <submittedName>
        <fullName evidence="2">M7GpppX diphosphatase</fullName>
    </submittedName>
</protein>
<name>A0AC34GB80_9BILA</name>
<dbReference type="Proteomes" id="UP000887579">
    <property type="component" value="Unplaced"/>
</dbReference>
<organism evidence="1 2">
    <name type="scientific">Panagrolaimus sp. ES5</name>
    <dbReference type="NCBI Taxonomy" id="591445"/>
    <lineage>
        <taxon>Eukaryota</taxon>
        <taxon>Metazoa</taxon>
        <taxon>Ecdysozoa</taxon>
        <taxon>Nematoda</taxon>
        <taxon>Chromadorea</taxon>
        <taxon>Rhabditida</taxon>
        <taxon>Tylenchina</taxon>
        <taxon>Panagrolaimomorpha</taxon>
        <taxon>Panagrolaimoidea</taxon>
        <taxon>Panagrolaimidae</taxon>
        <taxon>Panagrolaimus</taxon>
    </lineage>
</organism>
<dbReference type="WBParaSite" id="ES5_v2.g26940.t1">
    <property type="protein sequence ID" value="ES5_v2.g26940.t1"/>
    <property type="gene ID" value="ES5_v2.g26940"/>
</dbReference>
<accession>A0AC34GB80</accession>
<evidence type="ECO:0000313" key="1">
    <source>
        <dbReference type="Proteomes" id="UP000887579"/>
    </source>
</evidence>
<reference evidence="2" key="1">
    <citation type="submission" date="2022-11" db="UniProtKB">
        <authorList>
            <consortium name="WormBaseParasite"/>
        </authorList>
    </citation>
    <scope>IDENTIFICATION</scope>
</reference>
<evidence type="ECO:0000313" key="2">
    <source>
        <dbReference type="WBParaSite" id="ES5_v2.g26940.t1"/>
    </source>
</evidence>
<sequence length="319" mass="36786">MVTPNDVETKAAGDAAPPKRSKDDNSNIDLKEFVFKEVLASDPGRKSIFVLIEHNLSKQQGVLICDKQAFSEDGESITAWMHRAAFRTVAINDVYGNYVLTLPDEYSGVKTTIVYPATEKHINKYKRQDVFVVYETAEDYKNITKPHFEGLDNVNWVYNVLEGKAEQDRVQYHDKNDETGFLLAPDIKWDGIDVETLYYQAIVQRRDIGSVRELTKEHIPLLKAIRDKSTEIISEKFGLNTSQLKFYFHYHPTYYHLHVHIVNLKYDAPGCTMTCLQLQEAIDNLEIWPDFYQRATLTFVKKRDDPLLQKFVAAGRVEL</sequence>